<gene>
    <name evidence="1" type="ORF">N2599_29465</name>
</gene>
<keyword evidence="2" id="KW-1185">Reference proteome</keyword>
<keyword evidence="1" id="KW-0489">Methyltransferase</keyword>
<protein>
    <submittedName>
        <fullName evidence="1">Class I SAM-dependent methyltransferase</fullName>
    </submittedName>
</protein>
<evidence type="ECO:0000313" key="2">
    <source>
        <dbReference type="Proteomes" id="UP001060123"/>
    </source>
</evidence>
<dbReference type="CDD" id="cd02440">
    <property type="entry name" value="AdoMet_MTases"/>
    <property type="match status" value="1"/>
</dbReference>
<proteinExistence type="predicted"/>
<dbReference type="EMBL" id="CP104144">
    <property type="protein sequence ID" value="UWU16943.1"/>
    <property type="molecule type" value="Genomic_DNA"/>
</dbReference>
<dbReference type="GO" id="GO:0032259">
    <property type="term" value="P:methylation"/>
    <property type="evidence" value="ECO:0007669"/>
    <property type="project" value="UniProtKB-KW"/>
</dbReference>
<name>A0ABY5XSR9_RHISU</name>
<dbReference type="SUPFAM" id="SSF53335">
    <property type="entry name" value="S-adenosyl-L-methionine-dependent methyltransferases"/>
    <property type="match status" value="1"/>
</dbReference>
<dbReference type="GO" id="GO:0008168">
    <property type="term" value="F:methyltransferase activity"/>
    <property type="evidence" value="ECO:0007669"/>
    <property type="project" value="UniProtKB-KW"/>
</dbReference>
<dbReference type="InterPro" id="IPR029063">
    <property type="entry name" value="SAM-dependent_MTases_sf"/>
</dbReference>
<reference evidence="1" key="1">
    <citation type="submission" date="2022-09" db="EMBL/GenBank/DDBJ databases">
        <title>Australian commercial rhizobial inoculants.</title>
        <authorList>
            <person name="Kohlmeier M.G."/>
            <person name="O'Hara G.W."/>
            <person name="Colombi E."/>
            <person name="Ramsay J.P."/>
            <person name="Terpolilli J."/>
        </authorList>
    </citation>
    <scope>NUCLEOTIDE SEQUENCE</scope>
    <source>
        <strain evidence="1">WSM1592</strain>
        <plasmid evidence="1">pWSM1592_1</plasmid>
    </source>
</reference>
<organism evidence="1 2">
    <name type="scientific">Rhizobium sullae</name>
    <name type="common">Rhizobium hedysari</name>
    <dbReference type="NCBI Taxonomy" id="50338"/>
    <lineage>
        <taxon>Bacteria</taxon>
        <taxon>Pseudomonadati</taxon>
        <taxon>Pseudomonadota</taxon>
        <taxon>Alphaproteobacteria</taxon>
        <taxon>Hyphomicrobiales</taxon>
        <taxon>Rhizobiaceae</taxon>
        <taxon>Rhizobium/Agrobacterium group</taxon>
        <taxon>Rhizobium</taxon>
    </lineage>
</organism>
<keyword evidence="1" id="KW-0614">Plasmid</keyword>
<dbReference type="Pfam" id="PF13578">
    <property type="entry name" value="Methyltransf_24"/>
    <property type="match status" value="1"/>
</dbReference>
<dbReference type="Gene3D" id="3.40.50.150">
    <property type="entry name" value="Vaccinia Virus protein VP39"/>
    <property type="match status" value="1"/>
</dbReference>
<sequence length="219" mass="24519">MTLDEYAIEYGTDKASTHHNYTAIYERVFSPVRESTKGLLEIGIGGVNYKGVAGSSLRMWASYFSNAQVVGVDIDPSADKDYGDRVSVVIGDQTRRSTLDKALGLLPSVDIIVDDGAHINNLTVATFEYLWPRLRPGGIYVIEDTVCVGELRLGNTRAQTEQLVLTLLRGLEVNGRIMAKGNAADFYKINPDYVLNDYERWVESVELYRGVYVIRKREK</sequence>
<accession>A0ABY5XSR9</accession>
<dbReference type="Proteomes" id="UP001060123">
    <property type="component" value="Plasmid pWSM1592_1"/>
</dbReference>
<evidence type="ECO:0000313" key="1">
    <source>
        <dbReference type="EMBL" id="UWU16943.1"/>
    </source>
</evidence>
<geneLocation type="plasmid" evidence="1 2">
    <name>pWSM1592_1</name>
</geneLocation>
<dbReference type="RefSeq" id="WP_027512737.1">
    <property type="nucleotide sequence ID" value="NZ_CP104144.1"/>
</dbReference>
<keyword evidence="1" id="KW-0808">Transferase</keyword>